<dbReference type="GO" id="GO:0009297">
    <property type="term" value="P:pilus assembly"/>
    <property type="evidence" value="ECO:0007669"/>
    <property type="project" value="InterPro"/>
</dbReference>
<dbReference type="PANTHER" id="PTHR30451">
    <property type="entry name" value="OUTER MEMBRANE USHER PROTEIN"/>
    <property type="match status" value="1"/>
</dbReference>
<gene>
    <name evidence="1" type="primary">fimD_12</name>
    <name evidence="1" type="ORF">NCTC9128_06063</name>
</gene>
<dbReference type="AlphaFoldDB" id="A0A2X3ETZ6"/>
<dbReference type="EMBL" id="UAWN01000014">
    <property type="protein sequence ID" value="SQC39913.1"/>
    <property type="molecule type" value="Genomic_DNA"/>
</dbReference>
<protein>
    <submittedName>
        <fullName evidence="1">Putative fimbrial biogenesis outer membrane usher protein</fullName>
    </submittedName>
</protein>
<dbReference type="PANTHER" id="PTHR30451:SF21">
    <property type="entry name" value="FIMBRIAL USHER DOMAIN-CONTAINING PROTEIN YDET-RELATED"/>
    <property type="match status" value="1"/>
</dbReference>
<dbReference type="InterPro" id="IPR042186">
    <property type="entry name" value="FimD_plug_dom"/>
</dbReference>
<reference evidence="1 2" key="1">
    <citation type="submission" date="2018-06" db="EMBL/GenBank/DDBJ databases">
        <authorList>
            <consortium name="Pathogen Informatics"/>
            <person name="Doyle S."/>
        </authorList>
    </citation>
    <scope>NUCLEOTIDE SEQUENCE [LARGE SCALE GENOMIC DNA]</scope>
    <source>
        <strain evidence="1 2">NCTC9128</strain>
    </source>
</reference>
<organism evidence="1 2">
    <name type="scientific">Klebsiella pneumoniae</name>
    <dbReference type="NCBI Taxonomy" id="573"/>
    <lineage>
        <taxon>Bacteria</taxon>
        <taxon>Pseudomonadati</taxon>
        <taxon>Pseudomonadota</taxon>
        <taxon>Gammaproteobacteria</taxon>
        <taxon>Enterobacterales</taxon>
        <taxon>Enterobacteriaceae</taxon>
        <taxon>Klebsiella/Raoultella group</taxon>
        <taxon>Klebsiella</taxon>
        <taxon>Klebsiella pneumoniae complex</taxon>
    </lineage>
</organism>
<evidence type="ECO:0000313" key="2">
    <source>
        <dbReference type="Proteomes" id="UP000251088"/>
    </source>
</evidence>
<sequence length="115" mass="12224">MTITANVIDYGANGSIVAHADGITLGQDITDAAVLVKAPGLDNVKLTNDNTISTDYRGYAIVRTLHLSSYDITLDSTTLGEDMELPETTKSVVPTRGAIVRANYDGNIGQRPLCI</sequence>
<accession>A0A2X3ETZ6</accession>
<dbReference type="Gene3D" id="2.60.40.2610">
    <property type="entry name" value="Outer membrane usher protein FimD, plug domain"/>
    <property type="match status" value="1"/>
</dbReference>
<proteinExistence type="predicted"/>
<dbReference type="InterPro" id="IPR000015">
    <property type="entry name" value="Fimb_usher"/>
</dbReference>
<dbReference type="Pfam" id="PF00577">
    <property type="entry name" value="Usher"/>
    <property type="match status" value="1"/>
</dbReference>
<name>A0A2X3ETZ6_KLEPN</name>
<evidence type="ECO:0000313" key="1">
    <source>
        <dbReference type="EMBL" id="SQC39913.1"/>
    </source>
</evidence>
<dbReference type="GO" id="GO:0015473">
    <property type="term" value="F:fimbrial usher porin activity"/>
    <property type="evidence" value="ECO:0007669"/>
    <property type="project" value="InterPro"/>
</dbReference>
<dbReference type="GO" id="GO:0009279">
    <property type="term" value="C:cell outer membrane"/>
    <property type="evidence" value="ECO:0007669"/>
    <property type="project" value="TreeGrafter"/>
</dbReference>
<dbReference type="Proteomes" id="UP000251088">
    <property type="component" value="Unassembled WGS sequence"/>
</dbReference>